<dbReference type="OrthoDB" id="409956at2759"/>
<keyword evidence="5" id="KW-0833">Ubl conjugation pathway</keyword>
<feature type="region of interest" description="Disordered" evidence="7">
    <location>
        <begin position="155"/>
        <end position="182"/>
    </location>
</feature>
<evidence type="ECO:0000313" key="10">
    <source>
        <dbReference type="Proteomes" id="UP000751190"/>
    </source>
</evidence>
<dbReference type="GO" id="GO:0006508">
    <property type="term" value="P:proteolysis"/>
    <property type="evidence" value="ECO:0007669"/>
    <property type="project" value="UniProtKB-KW"/>
</dbReference>
<dbReference type="EC" id="3.4.19.12" evidence="3"/>
<feature type="domain" description="OTU" evidence="8">
    <location>
        <begin position="58"/>
        <end position="201"/>
    </location>
</feature>
<dbReference type="Pfam" id="PF02338">
    <property type="entry name" value="OTU"/>
    <property type="match status" value="1"/>
</dbReference>
<evidence type="ECO:0000313" key="9">
    <source>
        <dbReference type="EMBL" id="KAG8467037.1"/>
    </source>
</evidence>
<evidence type="ECO:0000256" key="3">
    <source>
        <dbReference type="ARBA" id="ARBA00012759"/>
    </source>
</evidence>
<dbReference type="InterPro" id="IPR038765">
    <property type="entry name" value="Papain-like_cys_pep_sf"/>
</dbReference>
<evidence type="ECO:0000256" key="2">
    <source>
        <dbReference type="ARBA" id="ARBA00010407"/>
    </source>
</evidence>
<reference evidence="9" key="1">
    <citation type="submission" date="2021-05" db="EMBL/GenBank/DDBJ databases">
        <title>The genome of the haptophyte Pavlova lutheri (Diacronema luteri, Pavlovales) - a model for lipid biosynthesis in eukaryotic algae.</title>
        <authorList>
            <person name="Hulatt C.J."/>
            <person name="Posewitz M.C."/>
        </authorList>
    </citation>
    <scope>NUCLEOTIDE SEQUENCE</scope>
    <source>
        <strain evidence="9">NIVA-4/92</strain>
    </source>
</reference>
<organism evidence="9 10">
    <name type="scientific">Diacronema lutheri</name>
    <name type="common">Unicellular marine alga</name>
    <name type="synonym">Monochrysis lutheri</name>
    <dbReference type="NCBI Taxonomy" id="2081491"/>
    <lineage>
        <taxon>Eukaryota</taxon>
        <taxon>Haptista</taxon>
        <taxon>Haptophyta</taxon>
        <taxon>Pavlovophyceae</taxon>
        <taxon>Pavlovales</taxon>
        <taxon>Pavlovaceae</taxon>
        <taxon>Diacronema</taxon>
    </lineage>
</organism>
<dbReference type="PROSITE" id="PS50802">
    <property type="entry name" value="OTU"/>
    <property type="match status" value="1"/>
</dbReference>
<comment type="caution">
    <text evidence="9">The sequence shown here is derived from an EMBL/GenBank/DDBJ whole genome shotgun (WGS) entry which is preliminary data.</text>
</comment>
<dbReference type="AlphaFoldDB" id="A0A8J5XQ76"/>
<dbReference type="GO" id="GO:0004843">
    <property type="term" value="F:cysteine-type deubiquitinase activity"/>
    <property type="evidence" value="ECO:0007669"/>
    <property type="project" value="UniProtKB-EC"/>
</dbReference>
<evidence type="ECO:0000256" key="4">
    <source>
        <dbReference type="ARBA" id="ARBA00022670"/>
    </source>
</evidence>
<dbReference type="GO" id="GO:0016579">
    <property type="term" value="P:protein deubiquitination"/>
    <property type="evidence" value="ECO:0007669"/>
    <property type="project" value="TreeGrafter"/>
</dbReference>
<comment type="catalytic activity">
    <reaction evidence="1">
        <text>Thiol-dependent hydrolysis of ester, thioester, amide, peptide and isopeptide bonds formed by the C-terminal Gly of ubiquitin (a 76-residue protein attached to proteins as an intracellular targeting signal).</text>
        <dbReference type="EC" id="3.4.19.12"/>
    </reaction>
</comment>
<comment type="similarity">
    <text evidence="2">Belongs to the peptidase C85 family.</text>
</comment>
<evidence type="ECO:0000256" key="5">
    <source>
        <dbReference type="ARBA" id="ARBA00022786"/>
    </source>
</evidence>
<proteinExistence type="inferred from homology"/>
<dbReference type="GO" id="GO:0061578">
    <property type="term" value="F:K63-linked deubiquitinase activity"/>
    <property type="evidence" value="ECO:0007669"/>
    <property type="project" value="TreeGrafter"/>
</dbReference>
<evidence type="ECO:0000256" key="7">
    <source>
        <dbReference type="SAM" id="MobiDB-lite"/>
    </source>
</evidence>
<feature type="compositionally biased region" description="Basic and acidic residues" evidence="7">
    <location>
        <begin position="166"/>
        <end position="179"/>
    </location>
</feature>
<protein>
    <recommendedName>
        <fullName evidence="3">ubiquitinyl hydrolase 1</fullName>
        <ecNumber evidence="3">3.4.19.12</ecNumber>
    </recommendedName>
</protein>
<feature type="compositionally biased region" description="Basic and acidic residues" evidence="7">
    <location>
        <begin position="1"/>
        <end position="15"/>
    </location>
</feature>
<accession>A0A8J5XQ76</accession>
<gene>
    <name evidence="9" type="ORF">KFE25_000353</name>
</gene>
<dbReference type="SUPFAM" id="SSF54001">
    <property type="entry name" value="Cysteine proteinases"/>
    <property type="match status" value="1"/>
</dbReference>
<dbReference type="InterPro" id="IPR003323">
    <property type="entry name" value="OTU_dom"/>
</dbReference>
<keyword evidence="10" id="KW-1185">Reference proteome</keyword>
<dbReference type="PANTHER" id="PTHR12419:SF4">
    <property type="entry name" value="OTU DOMAIN-CONTAINING PROTEIN 5"/>
    <property type="match status" value="1"/>
</dbReference>
<dbReference type="InterPro" id="IPR050704">
    <property type="entry name" value="Peptidase_C85-like"/>
</dbReference>
<keyword evidence="6" id="KW-0378">Hydrolase</keyword>
<keyword evidence="4" id="KW-0645">Protease</keyword>
<feature type="region of interest" description="Disordered" evidence="7">
    <location>
        <begin position="1"/>
        <end position="23"/>
    </location>
</feature>
<dbReference type="PANTHER" id="PTHR12419">
    <property type="entry name" value="OTU DOMAIN CONTAINING PROTEIN"/>
    <property type="match status" value="1"/>
</dbReference>
<evidence type="ECO:0000256" key="6">
    <source>
        <dbReference type="ARBA" id="ARBA00022801"/>
    </source>
</evidence>
<dbReference type="EMBL" id="JAGTXO010000006">
    <property type="protein sequence ID" value="KAG8467037.1"/>
    <property type="molecule type" value="Genomic_DNA"/>
</dbReference>
<dbReference type="Proteomes" id="UP000751190">
    <property type="component" value="Unassembled WGS sequence"/>
</dbReference>
<sequence length="335" mass="35891">MPAFPERAELESRMDIEDDERGYNSADEYEARDMTHAELAELAAREAAFEEAMKCRGFVLKRVAPDGNCLFRAVSEAVYGDDGMHDALRELCVQYMRKERSHFSRYVTEDFEAYLARKAQPSVHGNNVEMHALCELFCRPILVYNYAPTPINSFQPVGGEGGGDGGGEKSGDSGGRADGDGAAPIHLSYHNRSHFNALIDTRRPAVGVGLSLPGYDSAQLVRRGESDALAAAAASERETIDAQFFAAAAGDSEDVEIDEQIERAVLQESLQAHEQRAAAEDAADGRHAAGDAAHAGLPPLAAQLISAGFAEAEVIAGLALFGDDHASLVCYLSGG</sequence>
<dbReference type="CDD" id="cd22752">
    <property type="entry name" value="OTU_OTUD5-like"/>
    <property type="match status" value="1"/>
</dbReference>
<dbReference type="Gene3D" id="3.90.70.80">
    <property type="match status" value="1"/>
</dbReference>
<name>A0A8J5XQ76_DIALT</name>
<evidence type="ECO:0000256" key="1">
    <source>
        <dbReference type="ARBA" id="ARBA00000707"/>
    </source>
</evidence>
<evidence type="ECO:0000259" key="8">
    <source>
        <dbReference type="PROSITE" id="PS50802"/>
    </source>
</evidence>